<reference evidence="1 2" key="1">
    <citation type="submission" date="2018-03" db="EMBL/GenBank/DDBJ databases">
        <title>Genomic Encyclopedia of Archaeal and Bacterial Type Strains, Phase II (KMG-II): from individual species to whole genera.</title>
        <authorList>
            <person name="Goeker M."/>
        </authorList>
    </citation>
    <scope>NUCLEOTIDE SEQUENCE [LARGE SCALE GENOMIC DNA]</scope>
    <source>
        <strain evidence="1 2">DSM 28354</strain>
    </source>
</reference>
<dbReference type="RefSeq" id="WP_106136920.1">
    <property type="nucleotide sequence ID" value="NZ_PVTE01000004.1"/>
</dbReference>
<comment type="caution">
    <text evidence="1">The sequence shown here is derived from an EMBL/GenBank/DDBJ whole genome shotgun (WGS) entry which is preliminary data.</text>
</comment>
<organism evidence="1 2">
    <name type="scientific">Spirosoma oryzae</name>
    <dbReference type="NCBI Taxonomy" id="1469603"/>
    <lineage>
        <taxon>Bacteria</taxon>
        <taxon>Pseudomonadati</taxon>
        <taxon>Bacteroidota</taxon>
        <taxon>Cytophagia</taxon>
        <taxon>Cytophagales</taxon>
        <taxon>Cytophagaceae</taxon>
        <taxon>Spirosoma</taxon>
    </lineage>
</organism>
<gene>
    <name evidence="1" type="ORF">CLV58_104190</name>
</gene>
<dbReference type="AlphaFoldDB" id="A0A2T0TBN0"/>
<dbReference type="EMBL" id="PVTE01000004">
    <property type="protein sequence ID" value="PRY43059.1"/>
    <property type="molecule type" value="Genomic_DNA"/>
</dbReference>
<accession>A0A2T0TBN0</accession>
<keyword evidence="2" id="KW-1185">Reference proteome</keyword>
<name>A0A2T0TBN0_9BACT</name>
<protein>
    <submittedName>
        <fullName evidence="1">Uncharacterized protein</fullName>
    </submittedName>
</protein>
<dbReference type="Proteomes" id="UP000238375">
    <property type="component" value="Unassembled WGS sequence"/>
</dbReference>
<evidence type="ECO:0000313" key="2">
    <source>
        <dbReference type="Proteomes" id="UP000238375"/>
    </source>
</evidence>
<proteinExistence type="predicted"/>
<evidence type="ECO:0000313" key="1">
    <source>
        <dbReference type="EMBL" id="PRY43059.1"/>
    </source>
</evidence>
<dbReference type="OrthoDB" id="67448at2"/>
<sequence length="128" mass="14522">MSDKPLTQVQPEHKGLAFLLTKSYKEGMSAEALYEATRGVWKNVPKDDASLLYAFPTCKGIVKEVYEIDKWVEAGTQQYETRSFSESHLTNRWEFVGRVASDAVRDLYLGKKIAMERSYGAPFMKVGC</sequence>